<comment type="caution">
    <text evidence="1">The sequence shown here is derived from an EMBL/GenBank/DDBJ whole genome shotgun (WGS) entry which is preliminary data.</text>
</comment>
<name>A0ACB7YLE7_9ERIC</name>
<proteinExistence type="predicted"/>
<accession>A0ACB7YLE7</accession>
<dbReference type="EMBL" id="CM037161">
    <property type="protein sequence ID" value="KAH7854426.1"/>
    <property type="molecule type" value="Genomic_DNA"/>
</dbReference>
<sequence>MVEAQEKVQKLISDLSSPYFLHSADHPRTPLVDVVLTHTNYGSWSRSLDMALCAKNKQCFIDNTLPCPTDPDIIPLWKRVSTMVLSWLLNSISNTITPSLASCRTPYELWRDLESRFTQEKTKVTPTTVQTIQEDSAMFSQKYQYPQPSNGQQRYPHMSRPYAGSQPRQPQSTTRNHQSRQPQNTRNHQSGTLKDPNAFCEHCKVSGHYKSGCFKIIGYPDWFFNRRSNQSNYAGDAPVMNSTPLLSLPEASQTRDFFDNPSALFSAEPLCPIDQTSTPSEHSPTSTSPTIPPPNPTITSTSSSTPNPTSATEPSPPSAPDPPPPSRPSRTRQPPRHLQDYICPTIPGPTATAASTPAPSPSSSTVHPLSEALRARLWPTNSTVQHTYQFTDISPDKPIRLQSDPIRRLISFGPPISGFALAVNLVIILHSQVIDHLEIMGDAIDLTGDGGVIKTIVRRAKPDAIAPTDNLPLVDVHYEGILPETGEVFDTTREDNTVFTFEVGKGNVIKGWDIALRTMKVGEVAKLTLKPEYAYGSAGSPPDIPPDATLVFEVELVACRPPKGSSLNSISDEKARLQELKKQREIAAAIKEEEKKKREEAKAAAAARIQAKMESKKGQGSPQRQARTSYY</sequence>
<evidence type="ECO:0000313" key="1">
    <source>
        <dbReference type="EMBL" id="KAH7854426.1"/>
    </source>
</evidence>
<protein>
    <submittedName>
        <fullName evidence="1">Uncharacterized protein</fullName>
    </submittedName>
</protein>
<gene>
    <name evidence="1" type="ORF">Vadar_013688</name>
</gene>
<keyword evidence="2" id="KW-1185">Reference proteome</keyword>
<reference evidence="1 2" key="1">
    <citation type="journal article" date="2021" name="Hortic Res">
        <title>High-quality reference genome and annotation aids understanding of berry development for evergreen blueberry (Vaccinium darrowii).</title>
        <authorList>
            <person name="Yu J."/>
            <person name="Hulse-Kemp A.M."/>
            <person name="Babiker E."/>
            <person name="Staton M."/>
        </authorList>
    </citation>
    <scope>NUCLEOTIDE SEQUENCE [LARGE SCALE GENOMIC DNA]</scope>
    <source>
        <strain evidence="2">cv. NJ 8807/NJ 8810</strain>
        <tissue evidence="1">Young leaf</tissue>
    </source>
</reference>
<evidence type="ECO:0000313" key="2">
    <source>
        <dbReference type="Proteomes" id="UP000828048"/>
    </source>
</evidence>
<organism evidence="1 2">
    <name type="scientific">Vaccinium darrowii</name>
    <dbReference type="NCBI Taxonomy" id="229202"/>
    <lineage>
        <taxon>Eukaryota</taxon>
        <taxon>Viridiplantae</taxon>
        <taxon>Streptophyta</taxon>
        <taxon>Embryophyta</taxon>
        <taxon>Tracheophyta</taxon>
        <taxon>Spermatophyta</taxon>
        <taxon>Magnoliopsida</taxon>
        <taxon>eudicotyledons</taxon>
        <taxon>Gunneridae</taxon>
        <taxon>Pentapetalae</taxon>
        <taxon>asterids</taxon>
        <taxon>Ericales</taxon>
        <taxon>Ericaceae</taxon>
        <taxon>Vaccinioideae</taxon>
        <taxon>Vaccinieae</taxon>
        <taxon>Vaccinium</taxon>
    </lineage>
</organism>
<dbReference type="Proteomes" id="UP000828048">
    <property type="component" value="Chromosome 11"/>
</dbReference>